<dbReference type="Gene3D" id="2.60.40.1930">
    <property type="match status" value="3"/>
</dbReference>
<dbReference type="InterPro" id="IPR001599">
    <property type="entry name" value="Macroglobln_a2"/>
</dbReference>
<dbReference type="Gene3D" id="2.60.40.10">
    <property type="entry name" value="Immunoglobulins"/>
    <property type="match status" value="2"/>
</dbReference>
<dbReference type="EMBL" id="EAAA01000363">
    <property type="status" value="NOT_ANNOTATED_CDS"/>
    <property type="molecule type" value="Genomic_DNA"/>
</dbReference>
<sequence length="1315" mass="148048">SATYVLCMCIFTPSVANYKISQGHTLIVPKAFKVGIRSTVILNLYGYTSATVSAYVTDPGRRSIFAQVPARTLTASQRNSPIQFQFQITEQDIVSKNIGRKVEVVISCVRATFTFTKRVQVLIDRNSGYLFVQTDRPIYRPNERVEIRTYPLQQDMSPEKNAMVQVIVKTPDGIGVNKVERQLPASGFIDTTFHVAEHPMFGTWFVQAKYVSKAFTTTAEATFAVRKYVVPTFNVQLELERNYILISDSHITGKIMANYSYGLPVSGNYFLSMKLKRSQNGEPQEFYKMPGNGTLKNILNPGETIADLAEMGATFCVEATVNSRADSIMESDVTADLQFLKSPFIIDTSITSKYYIPPVAYTLQLVVYYNILYPKQDIRIRISVLTLIQLIHPKSLCIGIHNLSSTSLYQQHVTTPSVTVASSTYTTTTNSNDPDISNEQQARVNLTIQPYRSPSSSYLQILASRHTVTVRRMFQLTFTFGSSRPTDIRYYVSVYQVVARGGIVLSSVVRLTPLNRQKTINVWPTQAMVPFARVVAYYFKDNEVVSGSLWFDVVDQCKRELSIEVAPLVTPGATFPIRITGAPHALVSVSGVDKAAYYLYNGSRLTRDVMFKRMESHDQGCVRNGGEDWNHVFMGAGLSLYTSEQNPTIVDSLNCDRNSRNKRNVELEDSVLLTSLNRKLQQCRRDGKRDAFVNETCEMRTARCGINYGDQYPGCSFVYLCSGNEGEAEASVAQKRASFQGDSSPFAVEVEQPEGTILSLTILFSLFLILSFCSRPNGHITSYKTARDSITTFVVGAVGMQDSPDGFCIAPTKEMKVFKDVFVQINLPYSIRKLEQAQLKITIFNYNAQNNYTLRLHAKTDDTFCTTFKSGTWAQLGTFNIEAGGFASAPLTVIPLLIPLTGRSPIQLKVVNDQTNVVQDSIRSIYCGTDFIFQPLTFNSKLNSSKDLCRPAGEMKDTYNSYPIDLSTGNQSIEIGLNFPEQINLESRKCWIYAYASYMGPSIETNYNVTHILCRQPYGCGEQNMLVTGPNVYAHMFLVTTGKMAPVTQIQAYITIKPSFNQQMRYRSDLVGKRAWSVFSHYRPSTWLNAYVDRVFIQAQVYYTEMDLTPVCRSLQWLVGEQHQEGYFLERSSVIHREMHGAVGGRYSLTAYVLVTLIEAQRINCSGVNQQIQQSRDKAINYLRNNRNHPAFQRPYGLSILTYAMALHDQSSAFTIELNQRLLGFQQLDDNSYVHWQAHSHSDIQGTDTHDYWYVRRPQAIDVETSAYALLAQVQQSDLDTTRSIALWLISQRNEAGAFRSTQDTVVGLQALAEY</sequence>
<reference evidence="5" key="1">
    <citation type="journal article" date="2002" name="Science">
        <title>The draft genome of Ciona intestinalis: insights into chordate and vertebrate origins.</title>
        <authorList>
            <person name="Dehal P."/>
            <person name="Satou Y."/>
            <person name="Campbell R.K."/>
            <person name="Chapman J."/>
            <person name="Degnan B."/>
            <person name="De Tomaso A."/>
            <person name="Davidson B."/>
            <person name="Di Gregorio A."/>
            <person name="Gelpke M."/>
            <person name="Goodstein D.M."/>
            <person name="Harafuji N."/>
            <person name="Hastings K.E."/>
            <person name="Ho I."/>
            <person name="Hotta K."/>
            <person name="Huang W."/>
            <person name="Kawashima T."/>
            <person name="Lemaire P."/>
            <person name="Martinez D."/>
            <person name="Meinertzhagen I.A."/>
            <person name="Necula S."/>
            <person name="Nonaka M."/>
            <person name="Putnam N."/>
            <person name="Rash S."/>
            <person name="Saiga H."/>
            <person name="Satake M."/>
            <person name="Terry A."/>
            <person name="Yamada L."/>
            <person name="Wang H.G."/>
            <person name="Awazu S."/>
            <person name="Azumi K."/>
            <person name="Boore J."/>
            <person name="Branno M."/>
            <person name="Chin-Bow S."/>
            <person name="DeSantis R."/>
            <person name="Doyle S."/>
            <person name="Francino P."/>
            <person name="Keys D.N."/>
            <person name="Haga S."/>
            <person name="Hayashi H."/>
            <person name="Hino K."/>
            <person name="Imai K.S."/>
            <person name="Inaba K."/>
            <person name="Kano S."/>
            <person name="Kobayashi K."/>
            <person name="Kobayashi M."/>
            <person name="Lee B.I."/>
            <person name="Makabe K.W."/>
            <person name="Manohar C."/>
            <person name="Matassi G."/>
            <person name="Medina M."/>
            <person name="Mochizuki Y."/>
            <person name="Mount S."/>
            <person name="Morishita T."/>
            <person name="Miura S."/>
            <person name="Nakayama A."/>
            <person name="Nishizaka S."/>
            <person name="Nomoto H."/>
            <person name="Ohta F."/>
            <person name="Oishi K."/>
            <person name="Rigoutsos I."/>
            <person name="Sano M."/>
            <person name="Sasaki A."/>
            <person name="Sasakura Y."/>
            <person name="Shoguchi E."/>
            <person name="Shin-i T."/>
            <person name="Spagnuolo A."/>
            <person name="Stainier D."/>
            <person name="Suzuki M.M."/>
            <person name="Tassy O."/>
            <person name="Takatori N."/>
            <person name="Tokuoka M."/>
            <person name="Yagi K."/>
            <person name="Yoshizaki F."/>
            <person name="Wada S."/>
            <person name="Zhang C."/>
            <person name="Hyatt P.D."/>
            <person name="Larimer F."/>
            <person name="Detter C."/>
            <person name="Doggett N."/>
            <person name="Glavina T."/>
            <person name="Hawkins T."/>
            <person name="Richardson P."/>
            <person name="Lucas S."/>
            <person name="Kohara Y."/>
            <person name="Levine M."/>
            <person name="Satoh N."/>
            <person name="Rokhsar D.S."/>
        </authorList>
    </citation>
    <scope>NUCLEOTIDE SEQUENCE [LARGE SCALE GENOMIC DNA]</scope>
</reference>
<dbReference type="InterPro" id="IPR041555">
    <property type="entry name" value="MG3"/>
</dbReference>
<dbReference type="Gene3D" id="6.20.50.160">
    <property type="match status" value="1"/>
</dbReference>
<protein>
    <recommendedName>
        <fullName evidence="6">NTR domain-containing protein</fullName>
    </recommendedName>
</protein>
<dbReference type="Pfam" id="PF17791">
    <property type="entry name" value="MG3"/>
    <property type="match status" value="1"/>
</dbReference>
<evidence type="ECO:0000256" key="1">
    <source>
        <dbReference type="ARBA" id="ARBA00023157"/>
    </source>
</evidence>
<reference evidence="4" key="4">
    <citation type="submission" date="2025-09" db="UniProtKB">
        <authorList>
            <consortium name="Ensembl"/>
        </authorList>
    </citation>
    <scope>IDENTIFICATION</scope>
</reference>
<feature type="domain" description="Alpha-2-macroglobulin bait region" evidence="2">
    <location>
        <begin position="459"/>
        <end position="599"/>
    </location>
</feature>
<dbReference type="Ensembl" id="ENSCINT00000023510.2">
    <property type="protein sequence ID" value="ENSCINP00000023264.2"/>
    <property type="gene ID" value="ENSCING00000001054.3"/>
</dbReference>
<dbReference type="FunCoup" id="F6U649">
    <property type="interactions" value="9"/>
</dbReference>
<dbReference type="Proteomes" id="UP000008144">
    <property type="component" value="Chromosome 1"/>
</dbReference>
<organism evidence="4 5">
    <name type="scientific">Ciona intestinalis</name>
    <name type="common">Transparent sea squirt</name>
    <name type="synonym">Ascidia intestinalis</name>
    <dbReference type="NCBI Taxonomy" id="7719"/>
    <lineage>
        <taxon>Eukaryota</taxon>
        <taxon>Metazoa</taxon>
        <taxon>Chordata</taxon>
        <taxon>Tunicata</taxon>
        <taxon>Ascidiacea</taxon>
        <taxon>Phlebobranchia</taxon>
        <taxon>Cionidae</taxon>
        <taxon>Ciona</taxon>
    </lineage>
</organism>
<keyword evidence="5" id="KW-1185">Reference proteome</keyword>
<evidence type="ECO:0000259" key="3">
    <source>
        <dbReference type="SMART" id="SM01360"/>
    </source>
</evidence>
<dbReference type="CDD" id="cd02896">
    <property type="entry name" value="complement_C3_C4_C5"/>
    <property type="match status" value="1"/>
</dbReference>
<evidence type="ECO:0008006" key="6">
    <source>
        <dbReference type="Google" id="ProtNLM"/>
    </source>
</evidence>
<evidence type="ECO:0000313" key="4">
    <source>
        <dbReference type="Ensembl" id="ENSCINP00000023264.2"/>
    </source>
</evidence>
<dbReference type="PANTHER" id="PTHR11412:SF166">
    <property type="entry name" value="NTR DOMAIN-CONTAINING PROTEIN"/>
    <property type="match status" value="1"/>
</dbReference>
<accession>F6U649</accession>
<dbReference type="InParanoid" id="F6U649"/>
<dbReference type="Pfam" id="PF01835">
    <property type="entry name" value="MG2"/>
    <property type="match status" value="1"/>
</dbReference>
<dbReference type="SMART" id="SM01359">
    <property type="entry name" value="A2M_N_2"/>
    <property type="match status" value="1"/>
</dbReference>
<dbReference type="OMA" id="ICNAVKW"/>
<dbReference type="InterPro" id="IPR019742">
    <property type="entry name" value="MacrogloblnA2_CS"/>
</dbReference>
<dbReference type="InterPro" id="IPR011625">
    <property type="entry name" value="A2M_N_BRD"/>
</dbReference>
<dbReference type="Gene3D" id="2.20.130.20">
    <property type="match status" value="1"/>
</dbReference>
<dbReference type="InterPro" id="IPR047565">
    <property type="entry name" value="Alpha-macroglob_thiol-ester_cl"/>
</dbReference>
<dbReference type="PROSITE" id="PS00477">
    <property type="entry name" value="ALPHA_2_MACROGLOBULIN"/>
    <property type="match status" value="1"/>
</dbReference>
<dbReference type="GO" id="GO:0005615">
    <property type="term" value="C:extracellular space"/>
    <property type="evidence" value="ECO:0007669"/>
    <property type="project" value="InterPro"/>
</dbReference>
<dbReference type="InterPro" id="IPR013783">
    <property type="entry name" value="Ig-like_fold"/>
</dbReference>
<evidence type="ECO:0000259" key="2">
    <source>
        <dbReference type="SMART" id="SM01359"/>
    </source>
</evidence>
<dbReference type="SMART" id="SM01419">
    <property type="entry name" value="Thiol-ester_cl"/>
    <property type="match status" value="1"/>
</dbReference>
<reference evidence="4" key="3">
    <citation type="submission" date="2025-08" db="UniProtKB">
        <authorList>
            <consortium name="Ensembl"/>
        </authorList>
    </citation>
    <scope>IDENTIFICATION</scope>
</reference>
<dbReference type="Pfam" id="PF07678">
    <property type="entry name" value="TED_complement"/>
    <property type="match status" value="1"/>
</dbReference>
<dbReference type="GeneTree" id="ENSGT00940000165966"/>
<dbReference type="Pfam" id="PF07703">
    <property type="entry name" value="A2M_BRD"/>
    <property type="match status" value="1"/>
</dbReference>
<dbReference type="GO" id="GO:0004866">
    <property type="term" value="F:endopeptidase inhibitor activity"/>
    <property type="evidence" value="ECO:0007669"/>
    <property type="project" value="InterPro"/>
</dbReference>
<dbReference type="InterPro" id="IPR011626">
    <property type="entry name" value="Alpha-macroglobulin_TED"/>
</dbReference>
<dbReference type="SMART" id="SM01360">
    <property type="entry name" value="A2M"/>
    <property type="match status" value="1"/>
</dbReference>
<dbReference type="InterPro" id="IPR008930">
    <property type="entry name" value="Terpenoid_cyclase/PrenylTrfase"/>
</dbReference>
<dbReference type="InterPro" id="IPR050473">
    <property type="entry name" value="A2M/Complement_sys"/>
</dbReference>
<dbReference type="HOGENOM" id="CLU_001634_5_3_1"/>
<dbReference type="Pfam" id="PF00207">
    <property type="entry name" value="A2M"/>
    <property type="match status" value="1"/>
</dbReference>
<dbReference type="Gene3D" id="1.50.10.20">
    <property type="match status" value="1"/>
</dbReference>
<feature type="domain" description="Alpha-2-macroglobulin" evidence="3">
    <location>
        <begin position="761"/>
        <end position="858"/>
    </location>
</feature>
<evidence type="ECO:0000313" key="5">
    <source>
        <dbReference type="Proteomes" id="UP000008144"/>
    </source>
</evidence>
<dbReference type="EMBL" id="EAAA01000362">
    <property type="status" value="NOT_ANNOTATED_CDS"/>
    <property type="molecule type" value="Genomic_DNA"/>
</dbReference>
<dbReference type="PANTHER" id="PTHR11412">
    <property type="entry name" value="MACROGLOBULIN / COMPLEMENT"/>
    <property type="match status" value="1"/>
</dbReference>
<reference evidence="4" key="2">
    <citation type="journal article" date="2008" name="Genome Biol.">
        <title>Improved genome assembly and evidence-based global gene model set for the chordate Ciona intestinalis: new insight into intron and operon populations.</title>
        <authorList>
            <person name="Satou Y."/>
            <person name="Mineta K."/>
            <person name="Ogasawara M."/>
            <person name="Sasakura Y."/>
            <person name="Shoguchi E."/>
            <person name="Ueno K."/>
            <person name="Yamada L."/>
            <person name="Matsumoto J."/>
            <person name="Wasserscheid J."/>
            <person name="Dewar K."/>
            <person name="Wiley G.B."/>
            <person name="Macmil S.L."/>
            <person name="Roe B.A."/>
            <person name="Zeller R.W."/>
            <person name="Hastings K.E."/>
            <person name="Lemaire P."/>
            <person name="Lindquist E."/>
            <person name="Endo T."/>
            <person name="Hotta K."/>
            <person name="Inaba K."/>
        </authorList>
    </citation>
    <scope>NUCLEOTIDE SEQUENCE [LARGE SCALE GENOMIC DNA]</scope>
    <source>
        <strain evidence="4">wild type</strain>
    </source>
</reference>
<proteinExistence type="predicted"/>
<dbReference type="InterPro" id="IPR002890">
    <property type="entry name" value="MG2"/>
</dbReference>
<name>F6U649_CIOIN</name>
<dbReference type="Gene3D" id="2.60.40.1940">
    <property type="match status" value="1"/>
</dbReference>
<dbReference type="SUPFAM" id="SSF48239">
    <property type="entry name" value="Terpenoid cyclases/Protein prenyltransferases"/>
    <property type="match status" value="1"/>
</dbReference>
<dbReference type="STRING" id="7719.ENSCINP00000023264"/>
<keyword evidence="1" id="KW-1015">Disulfide bond</keyword>